<gene>
    <name evidence="1" type="ORF">SAMN05421877_107119</name>
</gene>
<reference evidence="2" key="1">
    <citation type="submission" date="2016-10" db="EMBL/GenBank/DDBJ databases">
        <authorList>
            <person name="Varghese N."/>
            <person name="Submissions S."/>
        </authorList>
    </citation>
    <scope>NUCLEOTIDE SEQUENCE [LARGE SCALE GENOMIC DNA]</scope>
    <source>
        <strain evidence="2">DSM 22361</strain>
    </source>
</reference>
<protein>
    <recommendedName>
        <fullName evidence="3">DUF3078 domain-containing protein</fullName>
    </recommendedName>
</protein>
<dbReference type="OrthoDB" id="1495718at2"/>
<evidence type="ECO:0008006" key="3">
    <source>
        <dbReference type="Google" id="ProtNLM"/>
    </source>
</evidence>
<keyword evidence="2" id="KW-1185">Reference proteome</keyword>
<dbReference type="AlphaFoldDB" id="A0A1H5ZRA6"/>
<name>A0A1H5ZRA6_9SPHI</name>
<dbReference type="EMBL" id="FNUT01000007">
    <property type="protein sequence ID" value="SEG38285.1"/>
    <property type="molecule type" value="Genomic_DNA"/>
</dbReference>
<dbReference type="Proteomes" id="UP000236731">
    <property type="component" value="Unassembled WGS sequence"/>
</dbReference>
<dbReference type="RefSeq" id="WP_103906558.1">
    <property type="nucleotide sequence ID" value="NZ_CP049246.1"/>
</dbReference>
<dbReference type="InterPro" id="IPR021428">
    <property type="entry name" value="DUF3078"/>
</dbReference>
<evidence type="ECO:0000313" key="2">
    <source>
        <dbReference type="Proteomes" id="UP000236731"/>
    </source>
</evidence>
<dbReference type="Pfam" id="PF11276">
    <property type="entry name" value="DUF3078"/>
    <property type="match status" value="1"/>
</dbReference>
<organism evidence="1 2">
    <name type="scientific">Sphingobacterium lactis</name>
    <dbReference type="NCBI Taxonomy" id="797291"/>
    <lineage>
        <taxon>Bacteria</taxon>
        <taxon>Pseudomonadati</taxon>
        <taxon>Bacteroidota</taxon>
        <taxon>Sphingobacteriia</taxon>
        <taxon>Sphingobacteriales</taxon>
        <taxon>Sphingobacteriaceae</taxon>
        <taxon>Sphingobacterium</taxon>
    </lineage>
</organism>
<evidence type="ECO:0000313" key="1">
    <source>
        <dbReference type="EMBL" id="SEG38285.1"/>
    </source>
</evidence>
<accession>A0A1H5ZRA6</accession>
<proteinExistence type="predicted"/>
<sequence length="348" mass="39637">MHIKFYLLPVFILSLGAIKVQAQDLRELRVKPDSTISNNVDGDALTIKNINVPIPKLDLQVNYWKHWTKVGINFNQAQFSENWSLGGLNSYAIGGILWHKSEFNRNNFNFTSEIDMKYGKVKNEGQLAKPNNDRIFWDNKLSYKLAKSWAVYLALTYETQFDNAFLYGKDVNGDEIITGLKSSFMAPGYFTESFGLEYKPDQTFSLRFGTGTARQTLILDDRLKPRNARDYYEKYGRYPNPDDVTKGTGEIFGVKEGRTFKNELAFQLTADLNRNLSKNLNLKARYNLFADYEDINDPAHRLDATLTAKITSLINVGLGGTVLYDSALDGKVQWNQMLSMGLLLNLPK</sequence>